<comment type="caution">
    <text evidence="1">The sequence shown here is derived from an EMBL/GenBank/DDBJ whole genome shotgun (WGS) entry which is preliminary data.</text>
</comment>
<dbReference type="RefSeq" id="WP_005397358.1">
    <property type="nucleotide sequence ID" value="NZ_JH601088.1"/>
</dbReference>
<dbReference type="Proteomes" id="UP000004191">
    <property type="component" value="Unassembled WGS sequence"/>
</dbReference>
<dbReference type="HOGENOM" id="CLU_2409221_0_0_9"/>
<evidence type="ECO:0000313" key="2">
    <source>
        <dbReference type="Proteomes" id="UP000004191"/>
    </source>
</evidence>
<organism evidence="1 2">
    <name type="scientific">Helcococcus kunzii ATCC 51366</name>
    <dbReference type="NCBI Taxonomy" id="883114"/>
    <lineage>
        <taxon>Bacteria</taxon>
        <taxon>Bacillati</taxon>
        <taxon>Bacillota</taxon>
        <taxon>Tissierellia</taxon>
        <taxon>Tissierellales</taxon>
        <taxon>Peptoniphilaceae</taxon>
        <taxon>Helcococcus</taxon>
    </lineage>
</organism>
<gene>
    <name evidence="1" type="ORF">HMPREF9709_00347</name>
</gene>
<dbReference type="EMBL" id="AGEI01000011">
    <property type="protein sequence ID" value="EHR35656.1"/>
    <property type="molecule type" value="Genomic_DNA"/>
</dbReference>
<proteinExistence type="predicted"/>
<name>H3NLY6_9FIRM</name>
<keyword evidence="2" id="KW-1185">Reference proteome</keyword>
<dbReference type="GeneID" id="96998359"/>
<reference evidence="1 2" key="1">
    <citation type="submission" date="2012-01" db="EMBL/GenBank/DDBJ databases">
        <title>The Genome Sequence of Helcococcus kunzii ATCC 51366.</title>
        <authorList>
            <consortium name="The Broad Institute Genome Sequencing Platform"/>
            <person name="Earl A."/>
            <person name="Ward D."/>
            <person name="Feldgarden M."/>
            <person name="Gevers D."/>
            <person name="Huys G."/>
            <person name="Young S.K."/>
            <person name="Zeng Q."/>
            <person name="Gargeya S."/>
            <person name="Fitzgerald M."/>
            <person name="Haas B."/>
            <person name="Abouelleil A."/>
            <person name="Alvarado L."/>
            <person name="Arachchi H.M."/>
            <person name="Berlin A."/>
            <person name="Chapman S.B."/>
            <person name="Gearin G."/>
            <person name="Goldberg J."/>
            <person name="Griggs A."/>
            <person name="Gujja S."/>
            <person name="Hansen M."/>
            <person name="Heiman D."/>
            <person name="Howarth C."/>
            <person name="Larimer J."/>
            <person name="Lui A."/>
            <person name="MacDonald P.J.P."/>
            <person name="McCowen C."/>
            <person name="Montmayeur A."/>
            <person name="Murphy C."/>
            <person name="Neiman D."/>
            <person name="Pearson M."/>
            <person name="Priest M."/>
            <person name="Roberts A."/>
            <person name="Saif S."/>
            <person name="Shea T."/>
            <person name="Sisk P."/>
            <person name="Stolte C."/>
            <person name="Sykes S."/>
            <person name="Wortman J."/>
            <person name="Nusbaum C."/>
            <person name="Birren B."/>
        </authorList>
    </citation>
    <scope>NUCLEOTIDE SEQUENCE [LARGE SCALE GENOMIC DNA]</scope>
    <source>
        <strain evidence="1 2">ATCC 51366</strain>
    </source>
</reference>
<evidence type="ECO:0000313" key="1">
    <source>
        <dbReference type="EMBL" id="EHR35656.1"/>
    </source>
</evidence>
<protein>
    <submittedName>
        <fullName evidence="1">Uncharacterized protein</fullName>
    </submittedName>
</protein>
<dbReference type="AlphaFoldDB" id="H3NLY6"/>
<accession>H3NLY6</accession>
<sequence>MRITGTLLLESLEYSNNLLKIKEDEDVLIGYVKNIINVSGNYDGQMVEVLTDDFDMIKNKKLYNEVINYIKNKQKDLENYKDEFETYLWLNK</sequence>